<keyword evidence="6" id="KW-0238">DNA-binding</keyword>
<proteinExistence type="predicted"/>
<feature type="binding site" evidence="9">
    <location>
        <position position="58"/>
    </location>
    <ligand>
        <name>Zn(2+)</name>
        <dbReference type="ChEBI" id="CHEBI:29105"/>
    </ligand>
</feature>
<keyword evidence="4 8" id="KW-0863">Zinc-finger</keyword>
<name>B4M6M2_DROVI</name>
<sequence>MRRCYLCNCSFADGKVYEHMFEKRCNASGDEQQTLANILAMVLGYQLQEEHLHSSFVCSICKVSLLNYEEMARQLLAARLEITELHKRTVRLYEARLNDDNSLESDLVEEDRSASTDCAIVDRCFEESELLEQCSEDMDLIEQCSEETDSVDKCSETEDEQSFSSQQPVAVAAVARPNSLSCTYCGKTFARRQGLEEHERVHTGERPYKCALCGASFAQRANWRTHLLTIHQNQANFKCGQCERSFKRKRLLENHIKSKHTQLRDLKCEHCEATFTNAVNLLKHLLCHSGEKNYSCQICGKQFSRAENRNVHHFVHSIRKPYACIVCDEGFMRKQQLQQHIVEQKHPNPKIVRRKPQFSAANSDKLLQRPLGEANK</sequence>
<dbReference type="FunFam" id="3.30.160.60:FF:000110">
    <property type="entry name" value="Zinc finger protein-like"/>
    <property type="match status" value="1"/>
</dbReference>
<evidence type="ECO:0000256" key="10">
    <source>
        <dbReference type="SAM" id="MobiDB-lite"/>
    </source>
</evidence>
<evidence type="ECO:0000256" key="6">
    <source>
        <dbReference type="ARBA" id="ARBA00023125"/>
    </source>
</evidence>
<comment type="subcellular location">
    <subcellularLocation>
        <location evidence="1">Nucleus</location>
    </subcellularLocation>
</comment>
<dbReference type="SUPFAM" id="SSF57667">
    <property type="entry name" value="beta-beta-alpha zinc fingers"/>
    <property type="match status" value="3"/>
</dbReference>
<evidence type="ECO:0000259" key="11">
    <source>
        <dbReference type="PROSITE" id="PS50157"/>
    </source>
</evidence>
<dbReference type="InterPro" id="IPR012934">
    <property type="entry name" value="Znf_AD"/>
</dbReference>
<feature type="binding site" evidence="9">
    <location>
        <position position="7"/>
    </location>
    <ligand>
        <name>Zn(2+)</name>
        <dbReference type="ChEBI" id="CHEBI:29105"/>
    </ligand>
</feature>
<dbReference type="AlphaFoldDB" id="B4M6M2"/>
<dbReference type="PANTHER" id="PTHR24394:SF29">
    <property type="entry name" value="MYONEURIN"/>
    <property type="match status" value="1"/>
</dbReference>
<dbReference type="PROSITE" id="PS00028">
    <property type="entry name" value="ZINC_FINGER_C2H2_1"/>
    <property type="match status" value="6"/>
</dbReference>
<keyword evidence="3" id="KW-0677">Repeat</keyword>
<dbReference type="OrthoDB" id="427030at2759"/>
<dbReference type="PROSITE" id="PS51915">
    <property type="entry name" value="ZAD"/>
    <property type="match status" value="1"/>
</dbReference>
<evidence type="ECO:0000256" key="8">
    <source>
        <dbReference type="PROSITE-ProRule" id="PRU00042"/>
    </source>
</evidence>
<accession>B4M6M2</accession>
<evidence type="ECO:0000256" key="7">
    <source>
        <dbReference type="ARBA" id="ARBA00023242"/>
    </source>
</evidence>
<dbReference type="KEGG" id="dvi:6633767"/>
<evidence type="ECO:0000259" key="12">
    <source>
        <dbReference type="PROSITE" id="PS51915"/>
    </source>
</evidence>
<dbReference type="Pfam" id="PF00096">
    <property type="entry name" value="zf-C2H2"/>
    <property type="match status" value="4"/>
</dbReference>
<feature type="domain" description="ZAD" evidence="12">
    <location>
        <begin position="2"/>
        <end position="85"/>
    </location>
</feature>
<feature type="domain" description="C2H2-type" evidence="11">
    <location>
        <begin position="294"/>
        <end position="321"/>
    </location>
</feature>
<dbReference type="InParanoid" id="B4M6M2"/>
<dbReference type="PROSITE" id="PS50157">
    <property type="entry name" value="ZINC_FINGER_C2H2_2"/>
    <property type="match status" value="6"/>
</dbReference>
<reference evidence="13 14" key="1">
    <citation type="journal article" date="2007" name="Nature">
        <title>Evolution of genes and genomes on the Drosophila phylogeny.</title>
        <authorList>
            <consortium name="Drosophila 12 Genomes Consortium"/>
            <person name="Clark A.G."/>
            <person name="Eisen M.B."/>
            <person name="Smith D.R."/>
            <person name="Bergman C.M."/>
            <person name="Oliver B."/>
            <person name="Markow T.A."/>
            <person name="Kaufman T.C."/>
            <person name="Kellis M."/>
            <person name="Gelbart W."/>
            <person name="Iyer V.N."/>
            <person name="Pollard D.A."/>
            <person name="Sackton T.B."/>
            <person name="Larracuente A.M."/>
            <person name="Singh N.D."/>
            <person name="Abad J.P."/>
            <person name="Abt D.N."/>
            <person name="Adryan B."/>
            <person name="Aguade M."/>
            <person name="Akashi H."/>
            <person name="Anderson W.W."/>
            <person name="Aquadro C.F."/>
            <person name="Ardell D.H."/>
            <person name="Arguello R."/>
            <person name="Artieri C.G."/>
            <person name="Barbash D.A."/>
            <person name="Barker D."/>
            <person name="Barsanti P."/>
            <person name="Batterham P."/>
            <person name="Batzoglou S."/>
            <person name="Begun D."/>
            <person name="Bhutkar A."/>
            <person name="Blanco E."/>
            <person name="Bosak S.A."/>
            <person name="Bradley R.K."/>
            <person name="Brand A.D."/>
            <person name="Brent M.R."/>
            <person name="Brooks A.N."/>
            <person name="Brown R.H."/>
            <person name="Butlin R.K."/>
            <person name="Caggese C."/>
            <person name="Calvi B.R."/>
            <person name="Bernardo de Carvalho A."/>
            <person name="Caspi A."/>
            <person name="Castrezana S."/>
            <person name="Celniker S.E."/>
            <person name="Chang J.L."/>
            <person name="Chapple C."/>
            <person name="Chatterji S."/>
            <person name="Chinwalla A."/>
            <person name="Civetta A."/>
            <person name="Clifton S.W."/>
            <person name="Comeron J.M."/>
            <person name="Costello J.C."/>
            <person name="Coyne J.A."/>
            <person name="Daub J."/>
            <person name="David R.G."/>
            <person name="Delcher A.L."/>
            <person name="Delehaunty K."/>
            <person name="Do C.B."/>
            <person name="Ebling H."/>
            <person name="Edwards K."/>
            <person name="Eickbush T."/>
            <person name="Evans J.D."/>
            <person name="Filipski A."/>
            <person name="Findeiss S."/>
            <person name="Freyhult E."/>
            <person name="Fulton L."/>
            <person name="Fulton R."/>
            <person name="Garcia A.C."/>
            <person name="Gardiner A."/>
            <person name="Garfield D.A."/>
            <person name="Garvin B.E."/>
            <person name="Gibson G."/>
            <person name="Gilbert D."/>
            <person name="Gnerre S."/>
            <person name="Godfrey J."/>
            <person name="Good R."/>
            <person name="Gotea V."/>
            <person name="Gravely B."/>
            <person name="Greenberg A.J."/>
            <person name="Griffiths-Jones S."/>
            <person name="Gross S."/>
            <person name="Guigo R."/>
            <person name="Gustafson E.A."/>
            <person name="Haerty W."/>
            <person name="Hahn M.W."/>
            <person name="Halligan D.L."/>
            <person name="Halpern A.L."/>
            <person name="Halter G.M."/>
            <person name="Han M.V."/>
            <person name="Heger A."/>
            <person name="Hillier L."/>
            <person name="Hinrichs A.S."/>
            <person name="Holmes I."/>
            <person name="Hoskins R.A."/>
            <person name="Hubisz M.J."/>
            <person name="Hultmark D."/>
            <person name="Huntley M.A."/>
            <person name="Jaffe D.B."/>
            <person name="Jagadeeshan S."/>
            <person name="Jeck W.R."/>
            <person name="Johnson J."/>
            <person name="Jones C.D."/>
            <person name="Jordan W.C."/>
            <person name="Karpen G.H."/>
            <person name="Kataoka E."/>
            <person name="Keightley P.D."/>
            <person name="Kheradpour P."/>
            <person name="Kirkness E.F."/>
            <person name="Koerich L.B."/>
            <person name="Kristiansen K."/>
            <person name="Kudrna D."/>
            <person name="Kulathinal R.J."/>
            <person name="Kumar S."/>
            <person name="Kwok R."/>
            <person name="Lander E."/>
            <person name="Langley C.H."/>
            <person name="Lapoint R."/>
            <person name="Lazzaro B.P."/>
            <person name="Lee S.J."/>
            <person name="Levesque L."/>
            <person name="Li R."/>
            <person name="Lin C.F."/>
            <person name="Lin M.F."/>
            <person name="Lindblad-Toh K."/>
            <person name="Llopart A."/>
            <person name="Long M."/>
            <person name="Low L."/>
            <person name="Lozovsky E."/>
            <person name="Lu J."/>
            <person name="Luo M."/>
            <person name="Machado C.A."/>
            <person name="Makalowski W."/>
            <person name="Marzo M."/>
            <person name="Matsuda M."/>
            <person name="Matzkin L."/>
            <person name="McAllister B."/>
            <person name="McBride C.S."/>
            <person name="McKernan B."/>
            <person name="McKernan K."/>
            <person name="Mendez-Lago M."/>
            <person name="Minx P."/>
            <person name="Mollenhauer M.U."/>
            <person name="Montooth K."/>
            <person name="Mount S.M."/>
            <person name="Mu X."/>
            <person name="Myers E."/>
            <person name="Negre B."/>
            <person name="Newfeld S."/>
            <person name="Nielsen R."/>
            <person name="Noor M.A."/>
            <person name="O'Grady P."/>
            <person name="Pachter L."/>
            <person name="Papaceit M."/>
            <person name="Parisi M.J."/>
            <person name="Parisi M."/>
            <person name="Parts L."/>
            <person name="Pedersen J.S."/>
            <person name="Pesole G."/>
            <person name="Phillippy A.M."/>
            <person name="Ponting C.P."/>
            <person name="Pop M."/>
            <person name="Porcelli D."/>
            <person name="Powell J.R."/>
            <person name="Prohaska S."/>
            <person name="Pruitt K."/>
            <person name="Puig M."/>
            <person name="Quesneville H."/>
            <person name="Ram K.R."/>
            <person name="Rand D."/>
            <person name="Rasmussen M.D."/>
            <person name="Reed L.K."/>
            <person name="Reenan R."/>
            <person name="Reily A."/>
            <person name="Remington K.A."/>
            <person name="Rieger T.T."/>
            <person name="Ritchie M.G."/>
            <person name="Robin C."/>
            <person name="Rogers Y.H."/>
            <person name="Rohde C."/>
            <person name="Rozas J."/>
            <person name="Rubenfield M.J."/>
            <person name="Ruiz A."/>
            <person name="Russo S."/>
            <person name="Salzberg S.L."/>
            <person name="Sanchez-Gracia A."/>
            <person name="Saranga D.J."/>
            <person name="Sato H."/>
            <person name="Schaeffer S.W."/>
            <person name="Schatz M.C."/>
            <person name="Schlenke T."/>
            <person name="Schwartz R."/>
            <person name="Segarra C."/>
            <person name="Singh R.S."/>
            <person name="Sirot L."/>
            <person name="Sirota M."/>
            <person name="Sisneros N.B."/>
            <person name="Smith C.D."/>
            <person name="Smith T.F."/>
            <person name="Spieth J."/>
            <person name="Stage D.E."/>
            <person name="Stark A."/>
            <person name="Stephan W."/>
            <person name="Strausberg R.L."/>
            <person name="Strempel S."/>
            <person name="Sturgill D."/>
            <person name="Sutton G."/>
            <person name="Sutton G.G."/>
            <person name="Tao W."/>
            <person name="Teichmann S."/>
            <person name="Tobari Y.N."/>
            <person name="Tomimura Y."/>
            <person name="Tsolas J.M."/>
            <person name="Valente V.L."/>
            <person name="Venter E."/>
            <person name="Venter J.C."/>
            <person name="Vicario S."/>
            <person name="Vieira F.G."/>
            <person name="Vilella A.J."/>
            <person name="Villasante A."/>
            <person name="Walenz B."/>
            <person name="Wang J."/>
            <person name="Wasserman M."/>
            <person name="Watts T."/>
            <person name="Wilson D."/>
            <person name="Wilson R.K."/>
            <person name="Wing R.A."/>
            <person name="Wolfner M.F."/>
            <person name="Wong A."/>
            <person name="Wong G.K."/>
            <person name="Wu C.I."/>
            <person name="Wu G."/>
            <person name="Yamamoto D."/>
            <person name="Yang H.P."/>
            <person name="Yang S.P."/>
            <person name="Yorke J.A."/>
            <person name="Yoshida K."/>
            <person name="Zdobnov E."/>
            <person name="Zhang P."/>
            <person name="Zhang Y."/>
            <person name="Zimin A.V."/>
            <person name="Baldwin J."/>
            <person name="Abdouelleil A."/>
            <person name="Abdulkadir J."/>
            <person name="Abebe A."/>
            <person name="Abera B."/>
            <person name="Abreu J."/>
            <person name="Acer S.C."/>
            <person name="Aftuck L."/>
            <person name="Alexander A."/>
            <person name="An P."/>
            <person name="Anderson E."/>
            <person name="Anderson S."/>
            <person name="Arachi H."/>
            <person name="Azer M."/>
            <person name="Bachantsang P."/>
            <person name="Barry A."/>
            <person name="Bayul T."/>
            <person name="Berlin A."/>
            <person name="Bessette D."/>
            <person name="Bloom T."/>
            <person name="Blye J."/>
            <person name="Boguslavskiy L."/>
            <person name="Bonnet C."/>
            <person name="Boukhgalter B."/>
            <person name="Bourzgui I."/>
            <person name="Brown A."/>
            <person name="Cahill P."/>
            <person name="Channer S."/>
            <person name="Cheshatsang Y."/>
            <person name="Chuda L."/>
            <person name="Citroen M."/>
            <person name="Collymore A."/>
            <person name="Cooke P."/>
            <person name="Costello M."/>
            <person name="D'Aco K."/>
            <person name="Daza R."/>
            <person name="De Haan G."/>
            <person name="DeGray S."/>
            <person name="DeMaso C."/>
            <person name="Dhargay N."/>
            <person name="Dooley K."/>
            <person name="Dooley E."/>
            <person name="Doricent M."/>
            <person name="Dorje P."/>
            <person name="Dorjee K."/>
            <person name="Dupes A."/>
            <person name="Elong R."/>
            <person name="Falk J."/>
            <person name="Farina A."/>
            <person name="Faro S."/>
            <person name="Ferguson D."/>
            <person name="Fisher S."/>
            <person name="Foley C.D."/>
            <person name="Franke A."/>
            <person name="Friedrich D."/>
            <person name="Gadbois L."/>
            <person name="Gearin G."/>
            <person name="Gearin C.R."/>
            <person name="Giannoukos G."/>
            <person name="Goode T."/>
            <person name="Graham J."/>
            <person name="Grandbois E."/>
            <person name="Grewal S."/>
            <person name="Gyaltsen K."/>
            <person name="Hafez N."/>
            <person name="Hagos B."/>
            <person name="Hall J."/>
            <person name="Henson C."/>
            <person name="Hollinger A."/>
            <person name="Honan T."/>
            <person name="Huard M.D."/>
            <person name="Hughes L."/>
            <person name="Hurhula B."/>
            <person name="Husby M.E."/>
            <person name="Kamat A."/>
            <person name="Kanga B."/>
            <person name="Kashin S."/>
            <person name="Khazanovich D."/>
            <person name="Kisner P."/>
            <person name="Lance K."/>
            <person name="Lara M."/>
            <person name="Lee W."/>
            <person name="Lennon N."/>
            <person name="Letendre F."/>
            <person name="LeVine R."/>
            <person name="Lipovsky A."/>
            <person name="Liu X."/>
            <person name="Liu J."/>
            <person name="Liu S."/>
            <person name="Lokyitsang T."/>
            <person name="Lokyitsang Y."/>
            <person name="Lubonja R."/>
            <person name="Lui A."/>
            <person name="MacDonald P."/>
            <person name="Magnisalis V."/>
            <person name="Maru K."/>
            <person name="Matthews C."/>
            <person name="McCusker W."/>
            <person name="McDonough S."/>
            <person name="Mehta T."/>
            <person name="Meldrim J."/>
            <person name="Meneus L."/>
            <person name="Mihai O."/>
            <person name="Mihalev A."/>
            <person name="Mihova T."/>
            <person name="Mittelman R."/>
            <person name="Mlenga V."/>
            <person name="Montmayeur A."/>
            <person name="Mulrain L."/>
            <person name="Navidi A."/>
            <person name="Naylor J."/>
            <person name="Negash T."/>
            <person name="Nguyen T."/>
            <person name="Nguyen N."/>
            <person name="Nicol R."/>
            <person name="Norbu C."/>
            <person name="Norbu N."/>
            <person name="Novod N."/>
            <person name="O'Neill B."/>
            <person name="Osman S."/>
            <person name="Markiewicz E."/>
            <person name="Oyono O.L."/>
            <person name="Patti C."/>
            <person name="Phunkhang P."/>
            <person name="Pierre F."/>
            <person name="Priest M."/>
            <person name="Raghuraman S."/>
            <person name="Rege F."/>
            <person name="Reyes R."/>
            <person name="Rise C."/>
            <person name="Rogov P."/>
            <person name="Ross K."/>
            <person name="Ryan E."/>
            <person name="Settipalli S."/>
            <person name="Shea T."/>
            <person name="Sherpa N."/>
            <person name="Shi L."/>
            <person name="Shih D."/>
            <person name="Sparrow T."/>
            <person name="Spaulding J."/>
            <person name="Stalker J."/>
            <person name="Stange-Thomann N."/>
            <person name="Stavropoulos S."/>
            <person name="Stone C."/>
            <person name="Strader C."/>
            <person name="Tesfaye S."/>
            <person name="Thomson T."/>
            <person name="Thoulutsang Y."/>
            <person name="Thoulutsang D."/>
            <person name="Topham K."/>
            <person name="Topping I."/>
            <person name="Tsamla T."/>
            <person name="Vassiliev H."/>
            <person name="Vo A."/>
            <person name="Wangchuk T."/>
            <person name="Wangdi T."/>
            <person name="Weiand M."/>
            <person name="Wilkinson J."/>
            <person name="Wilson A."/>
            <person name="Yadav S."/>
            <person name="Young G."/>
            <person name="Yu Q."/>
            <person name="Zembek L."/>
            <person name="Zhong D."/>
            <person name="Zimmer A."/>
            <person name="Zwirko Z."/>
            <person name="Jaffe D.B."/>
            <person name="Alvarez P."/>
            <person name="Brockman W."/>
            <person name="Butler J."/>
            <person name="Chin C."/>
            <person name="Gnerre S."/>
            <person name="Grabherr M."/>
            <person name="Kleber M."/>
            <person name="Mauceli E."/>
            <person name="MacCallum I."/>
        </authorList>
    </citation>
    <scope>NUCLEOTIDE SEQUENCE [LARGE SCALE GENOMIC DNA]</scope>
    <source>
        <strain evidence="14">Tucson 15010-1051.87</strain>
    </source>
</reference>
<evidence type="ECO:0000256" key="1">
    <source>
        <dbReference type="ARBA" id="ARBA00004123"/>
    </source>
</evidence>
<feature type="binding site" evidence="9">
    <location>
        <position position="4"/>
    </location>
    <ligand>
        <name>Zn(2+)</name>
        <dbReference type="ChEBI" id="CHEBI:29105"/>
    </ligand>
</feature>
<dbReference type="GO" id="GO:0000981">
    <property type="term" value="F:DNA-binding transcription factor activity, RNA polymerase II-specific"/>
    <property type="evidence" value="ECO:0007669"/>
    <property type="project" value="TreeGrafter"/>
</dbReference>
<keyword evidence="14" id="KW-1185">Reference proteome</keyword>
<evidence type="ECO:0000313" key="14">
    <source>
        <dbReference type="Proteomes" id="UP000008792"/>
    </source>
</evidence>
<dbReference type="InterPro" id="IPR013087">
    <property type="entry name" value="Znf_C2H2_type"/>
</dbReference>
<dbReference type="OMA" id="HTILYEL"/>
<evidence type="ECO:0000256" key="9">
    <source>
        <dbReference type="PROSITE-ProRule" id="PRU01263"/>
    </source>
</evidence>
<dbReference type="PhylomeDB" id="B4M6M2"/>
<dbReference type="FunFam" id="3.30.160.60:FF:000045">
    <property type="entry name" value="ZFP69 zinc finger protein B"/>
    <property type="match status" value="1"/>
</dbReference>
<dbReference type="SMR" id="B4M6M2"/>
<feature type="domain" description="C2H2-type" evidence="11">
    <location>
        <begin position="322"/>
        <end position="351"/>
    </location>
</feature>
<evidence type="ECO:0000256" key="2">
    <source>
        <dbReference type="ARBA" id="ARBA00022723"/>
    </source>
</evidence>
<dbReference type="SMART" id="SM00355">
    <property type="entry name" value="ZnF_C2H2"/>
    <property type="match status" value="6"/>
</dbReference>
<organism evidence="13 14">
    <name type="scientific">Drosophila virilis</name>
    <name type="common">Fruit fly</name>
    <dbReference type="NCBI Taxonomy" id="7244"/>
    <lineage>
        <taxon>Eukaryota</taxon>
        <taxon>Metazoa</taxon>
        <taxon>Ecdysozoa</taxon>
        <taxon>Arthropoda</taxon>
        <taxon>Hexapoda</taxon>
        <taxon>Insecta</taxon>
        <taxon>Pterygota</taxon>
        <taxon>Neoptera</taxon>
        <taxon>Endopterygota</taxon>
        <taxon>Diptera</taxon>
        <taxon>Brachycera</taxon>
        <taxon>Muscomorpha</taxon>
        <taxon>Ephydroidea</taxon>
        <taxon>Drosophilidae</taxon>
        <taxon>Drosophila</taxon>
    </lineage>
</organism>
<dbReference type="InterPro" id="IPR036236">
    <property type="entry name" value="Znf_C2H2_sf"/>
</dbReference>
<dbReference type="GO" id="GO:0005634">
    <property type="term" value="C:nucleus"/>
    <property type="evidence" value="ECO:0007669"/>
    <property type="project" value="UniProtKB-SubCell"/>
</dbReference>
<protein>
    <submittedName>
        <fullName evidence="13">Uncharacterized protein, isoform A</fullName>
    </submittedName>
</protein>
<feature type="region of interest" description="Disordered" evidence="10">
    <location>
        <begin position="346"/>
        <end position="376"/>
    </location>
</feature>
<evidence type="ECO:0000256" key="5">
    <source>
        <dbReference type="ARBA" id="ARBA00022833"/>
    </source>
</evidence>
<dbReference type="PANTHER" id="PTHR24394">
    <property type="entry name" value="ZINC FINGER PROTEIN"/>
    <property type="match status" value="1"/>
</dbReference>
<evidence type="ECO:0000313" key="13">
    <source>
        <dbReference type="EMBL" id="EDW62439.1"/>
    </source>
</evidence>
<dbReference type="GO" id="GO:0008270">
    <property type="term" value="F:zinc ion binding"/>
    <property type="evidence" value="ECO:0007669"/>
    <property type="project" value="UniProtKB-UniRule"/>
</dbReference>
<dbReference type="STRING" id="7244.B4M6M2"/>
<keyword evidence="2 9" id="KW-0479">Metal-binding</keyword>
<dbReference type="GO" id="GO:0003677">
    <property type="term" value="F:DNA binding"/>
    <property type="evidence" value="ECO:0007669"/>
    <property type="project" value="UniProtKB-KW"/>
</dbReference>
<dbReference type="HOGENOM" id="CLU_667771_0_0_1"/>
<feature type="domain" description="C2H2-type" evidence="11">
    <location>
        <begin position="237"/>
        <end position="265"/>
    </location>
</feature>
<keyword evidence="7" id="KW-0539">Nucleus</keyword>
<feature type="compositionally biased region" description="Basic residues" evidence="10">
    <location>
        <begin position="347"/>
        <end position="356"/>
    </location>
</feature>
<dbReference type="Proteomes" id="UP000008792">
    <property type="component" value="Unassembled WGS sequence"/>
</dbReference>
<dbReference type="Gene3D" id="3.30.160.60">
    <property type="entry name" value="Classic Zinc Finger"/>
    <property type="match status" value="6"/>
</dbReference>
<keyword evidence="5 9" id="KW-0862">Zinc</keyword>
<evidence type="ECO:0000256" key="3">
    <source>
        <dbReference type="ARBA" id="ARBA00022737"/>
    </source>
</evidence>
<evidence type="ECO:0000256" key="4">
    <source>
        <dbReference type="ARBA" id="ARBA00022771"/>
    </source>
</evidence>
<feature type="domain" description="C2H2-type" evidence="11">
    <location>
        <begin position="266"/>
        <end position="293"/>
    </location>
</feature>
<feature type="binding site" evidence="9">
    <location>
        <position position="61"/>
    </location>
    <ligand>
        <name>Zn(2+)</name>
        <dbReference type="ChEBI" id="CHEBI:29105"/>
    </ligand>
</feature>
<dbReference type="FunFam" id="3.30.160.60:FF:001049">
    <property type="entry name" value="zinc finger protein 319"/>
    <property type="match status" value="1"/>
</dbReference>
<gene>
    <name evidence="13" type="primary">Dvir\GJ16809</name>
    <name evidence="13" type="ORF">Dvir_GJ16809</name>
</gene>
<dbReference type="EMBL" id="CH940653">
    <property type="protein sequence ID" value="EDW62439.1"/>
    <property type="molecule type" value="Genomic_DNA"/>
</dbReference>
<dbReference type="eggNOG" id="KOG1721">
    <property type="taxonomic scope" value="Eukaryota"/>
</dbReference>
<feature type="domain" description="C2H2-type" evidence="11">
    <location>
        <begin position="180"/>
        <end position="207"/>
    </location>
</feature>
<feature type="domain" description="C2H2-type" evidence="11">
    <location>
        <begin position="208"/>
        <end position="236"/>
    </location>
</feature>